<accession>A0A2Z4LQC0</accession>
<dbReference type="NCBIfam" id="TIGR03783">
    <property type="entry name" value="Bac_Flav_CT_G"/>
    <property type="match status" value="1"/>
</dbReference>
<feature type="domain" description="TraG N-terminal Bacteroidetes" evidence="1">
    <location>
        <begin position="2"/>
        <end position="50"/>
    </location>
</feature>
<dbReference type="Pfam" id="PF19044">
    <property type="entry name" value="P-loop_TraG"/>
    <property type="match status" value="1"/>
</dbReference>
<dbReference type="Proteomes" id="UP000248536">
    <property type="component" value="Chromosome"/>
</dbReference>
<dbReference type="Gene3D" id="3.40.50.300">
    <property type="entry name" value="P-loop containing nucleotide triphosphate hydrolases"/>
    <property type="match status" value="1"/>
</dbReference>
<proteinExistence type="predicted"/>
<dbReference type="AlphaFoldDB" id="A0A2Z4LQC0"/>
<dbReference type="InterPro" id="IPR024451">
    <property type="entry name" value="TraG_N_Bacteroidetes"/>
</dbReference>
<dbReference type="InterPro" id="IPR053155">
    <property type="entry name" value="F-pilin_assembly_TraC"/>
</dbReference>
<dbReference type="Gene3D" id="1.10.8.730">
    <property type="match status" value="1"/>
</dbReference>
<dbReference type="OrthoDB" id="596266at2"/>
<keyword evidence="4" id="KW-1185">Reference proteome</keyword>
<evidence type="ECO:0000313" key="3">
    <source>
        <dbReference type="EMBL" id="AWX43608.1"/>
    </source>
</evidence>
<sequence length="807" mass="94003">MKKINLSAYHPILSIEQHIVFASNGNVVLCYEVDLPEIYSLSSTDFEDIHGSWFQAFKSLPTGTVIHKQDIYRKTAFDAKYIPNESFLEKTTYRHFKGRECLTHQSYLYLTLPLDKALNASKFTNPFRRVEKGIHKQLDHNVQEFIASVNDAVSFINNSRKVSLKPLNENQILNVCDAYFNGFNEGFDTDIQLKKSAIEIGENHFDVLAVNSELCFGDVVQSSKTNDKFTSDDFVFHQGFIDGLGLNLNENHTINQIIYLDDKHKWRKLLDKKIEELNKSSNFGTQNKFIQKKIEAIVAKINEDDSSRIIRGHLNIIFWCPEAGRLNTIASKIKTEFKELDIVPYYPKGEERKHYFLNSYCCFSSNFSNEDLYVTDLKHALCLYINNSNYKSDEQGIIFNDRQYNIPVLKDVWDERKKRIKARNFAIFAPTGEGKSFLANNILRQYFEKQVRLVIIDLGGSYSKFAKLYPNDHIILRYKQGKNLGINPFYISNEADLTLERLEDLAIFLLELLAEGNQVSKAKEVAIKKVLLHYYKHVRLNHSLASLYQFIDDKKDSLIEELKIREEHFSVYNFLHILSEYVDDGLYSFLFNVSEDQTYKIEDKQMIVFELDEVKDNKEILSVMLKLIKSAIQRTIWRNRSERGIILFDEFAKQLKFDNVLESVEFYYQAIRKQNGAIGIILQSINQLPNNSTSASILENTQVIYSLRNEKGYDELQKRLNLSSHDLNQLKSIRNNLTGDRIYTEMFIKIGKESNIFRLEVPKEVFAAYLTDGKESDRIMRIYEKTNDMKEAINTFINNYKSKKRES</sequence>
<feature type="domain" description="TraG P-loop" evidence="2">
    <location>
        <begin position="396"/>
        <end position="798"/>
    </location>
</feature>
<evidence type="ECO:0000313" key="4">
    <source>
        <dbReference type="Proteomes" id="UP000248536"/>
    </source>
</evidence>
<dbReference type="PANTHER" id="PTHR38467">
    <property type="match status" value="1"/>
</dbReference>
<dbReference type="SUPFAM" id="SSF52540">
    <property type="entry name" value="P-loop containing nucleoside triphosphate hydrolases"/>
    <property type="match status" value="1"/>
</dbReference>
<dbReference type="InterPro" id="IPR043964">
    <property type="entry name" value="P-loop_TraG"/>
</dbReference>
<dbReference type="EMBL" id="CP030104">
    <property type="protein sequence ID" value="AWX43608.1"/>
    <property type="molecule type" value="Genomic_DNA"/>
</dbReference>
<dbReference type="KEGG" id="spon:HME9304_00599"/>
<dbReference type="PANTHER" id="PTHR38467:SF1">
    <property type="entry name" value="CONJUGATIVE TRANSFER: ASSEMBLY"/>
    <property type="match status" value="1"/>
</dbReference>
<dbReference type="RefSeq" id="WP_112377172.1">
    <property type="nucleotide sequence ID" value="NZ_CP030104.1"/>
</dbReference>
<name>A0A2Z4LQC0_9FLAO</name>
<evidence type="ECO:0000259" key="1">
    <source>
        <dbReference type="Pfam" id="PF12991"/>
    </source>
</evidence>
<dbReference type="InterPro" id="IPR022509">
    <property type="entry name" value="Conjugation_ATPase_TraG"/>
</dbReference>
<dbReference type="Pfam" id="PF12991">
    <property type="entry name" value="DUF3875"/>
    <property type="match status" value="1"/>
</dbReference>
<gene>
    <name evidence="3" type="ORF">HME9304_00599</name>
</gene>
<evidence type="ECO:0000259" key="2">
    <source>
        <dbReference type="Pfam" id="PF19044"/>
    </source>
</evidence>
<organism evidence="3 4">
    <name type="scientific">Flagellimonas maritima</name>
    <dbReference type="NCBI Taxonomy" id="1383885"/>
    <lineage>
        <taxon>Bacteria</taxon>
        <taxon>Pseudomonadati</taxon>
        <taxon>Bacteroidota</taxon>
        <taxon>Flavobacteriia</taxon>
        <taxon>Flavobacteriales</taxon>
        <taxon>Flavobacteriaceae</taxon>
        <taxon>Flagellimonas</taxon>
    </lineage>
</organism>
<reference evidence="3 4" key="1">
    <citation type="submission" date="2018-06" db="EMBL/GenBank/DDBJ databases">
        <title>Spongiibacterium sp. HME9304 Genome sequencing and assembly.</title>
        <authorList>
            <person name="Kang H."/>
            <person name="Kim H."/>
            <person name="Joh K."/>
        </authorList>
    </citation>
    <scope>NUCLEOTIDE SEQUENCE [LARGE SCALE GENOMIC DNA]</scope>
    <source>
        <strain evidence="3 4">HME9304</strain>
    </source>
</reference>
<evidence type="ECO:0008006" key="5">
    <source>
        <dbReference type="Google" id="ProtNLM"/>
    </source>
</evidence>
<protein>
    <recommendedName>
        <fullName evidence="5">TraG family conjugative transposon ATPase</fullName>
    </recommendedName>
</protein>
<dbReference type="InterPro" id="IPR027417">
    <property type="entry name" value="P-loop_NTPase"/>
</dbReference>